<keyword evidence="2" id="KW-1185">Reference proteome</keyword>
<accession>A0ABT5G025</accession>
<proteinExistence type="predicted"/>
<sequence>MRPLMFGYMRLAASDDPDENAAIEGELRRYTQGEGFELERLFIERLGVSDESAFFALVDALKTTEIKHVIVPSLWHFARLPGLQAAMRDHIEGELGARLWVIQNAIQQPGSVAS</sequence>
<evidence type="ECO:0000313" key="2">
    <source>
        <dbReference type="Proteomes" id="UP001221328"/>
    </source>
</evidence>
<reference evidence="1 2" key="1">
    <citation type="journal article" date="2015" name="Int. J. Syst. Evol. Microbiol.">
        <title>Streptomyces gilvifuscus sp. nov., an actinomycete that produces antibacterial compounds isolated from soil.</title>
        <authorList>
            <person name="Nguyen T.M."/>
            <person name="Kim J."/>
        </authorList>
    </citation>
    <scope>NUCLEOTIDE SEQUENCE [LARGE SCALE GENOMIC DNA]</scope>
    <source>
        <strain evidence="1 2">T113</strain>
    </source>
</reference>
<protein>
    <submittedName>
        <fullName evidence="1">Recombinase family protein</fullName>
    </submittedName>
</protein>
<comment type="caution">
    <text evidence="1">The sequence shown here is derived from an EMBL/GenBank/DDBJ whole genome shotgun (WGS) entry which is preliminary data.</text>
</comment>
<organism evidence="1 2">
    <name type="scientific">Streptomyces gilvifuscus</name>
    <dbReference type="NCBI Taxonomy" id="1550617"/>
    <lineage>
        <taxon>Bacteria</taxon>
        <taxon>Bacillati</taxon>
        <taxon>Actinomycetota</taxon>
        <taxon>Actinomycetes</taxon>
        <taxon>Kitasatosporales</taxon>
        <taxon>Streptomycetaceae</taxon>
        <taxon>Streptomyces</taxon>
    </lineage>
</organism>
<gene>
    <name evidence="1" type="ORF">PO587_27200</name>
</gene>
<dbReference type="RefSeq" id="WP_272177040.1">
    <property type="nucleotide sequence ID" value="NZ_JAQOSK010000011.1"/>
</dbReference>
<dbReference type="Proteomes" id="UP001221328">
    <property type="component" value="Unassembled WGS sequence"/>
</dbReference>
<dbReference type="EMBL" id="JAQOSK010000011">
    <property type="protein sequence ID" value="MDC2958138.1"/>
    <property type="molecule type" value="Genomic_DNA"/>
</dbReference>
<name>A0ABT5G025_9ACTN</name>
<evidence type="ECO:0000313" key="1">
    <source>
        <dbReference type="EMBL" id="MDC2958138.1"/>
    </source>
</evidence>